<dbReference type="PANTHER" id="PTHR34203:SF15">
    <property type="entry name" value="SLL1173 PROTEIN"/>
    <property type="match status" value="1"/>
</dbReference>
<dbReference type="Proteomes" id="UP000198924">
    <property type="component" value="Unassembled WGS sequence"/>
</dbReference>
<dbReference type="EMBL" id="FOSH01000005">
    <property type="protein sequence ID" value="SFK10807.1"/>
    <property type="molecule type" value="Genomic_DNA"/>
</dbReference>
<dbReference type="STRING" id="45496.SAMN04488079_10559"/>
<dbReference type="OrthoDB" id="5329963at2"/>
<protein>
    <submittedName>
        <fullName evidence="2">Methyltransferase, FkbM family</fullName>
    </submittedName>
</protein>
<keyword evidence="2" id="KW-0489">Methyltransferase</keyword>
<dbReference type="InterPro" id="IPR052514">
    <property type="entry name" value="SAM-dependent_MTase"/>
</dbReference>
<dbReference type="GO" id="GO:0008168">
    <property type="term" value="F:methyltransferase activity"/>
    <property type="evidence" value="ECO:0007669"/>
    <property type="project" value="UniProtKB-KW"/>
</dbReference>
<organism evidence="2 3">
    <name type="scientific">Methylophaga sulfidovorans</name>
    <dbReference type="NCBI Taxonomy" id="45496"/>
    <lineage>
        <taxon>Bacteria</taxon>
        <taxon>Pseudomonadati</taxon>
        <taxon>Pseudomonadota</taxon>
        <taxon>Gammaproteobacteria</taxon>
        <taxon>Thiotrichales</taxon>
        <taxon>Piscirickettsiaceae</taxon>
        <taxon>Methylophaga</taxon>
    </lineage>
</organism>
<dbReference type="PANTHER" id="PTHR34203">
    <property type="entry name" value="METHYLTRANSFERASE, FKBM FAMILY PROTEIN"/>
    <property type="match status" value="1"/>
</dbReference>
<gene>
    <name evidence="2" type="ORF">SAMN04488079_10559</name>
</gene>
<evidence type="ECO:0000313" key="3">
    <source>
        <dbReference type="Proteomes" id="UP000198924"/>
    </source>
</evidence>
<keyword evidence="2" id="KW-0808">Transferase</keyword>
<evidence type="ECO:0000313" key="2">
    <source>
        <dbReference type="EMBL" id="SFK10807.1"/>
    </source>
</evidence>
<name>A0A1I3WV93_9GAMM</name>
<dbReference type="Pfam" id="PF05050">
    <property type="entry name" value="Methyltransf_21"/>
    <property type="match status" value="1"/>
</dbReference>
<keyword evidence="3" id="KW-1185">Reference proteome</keyword>
<dbReference type="NCBIfam" id="TIGR01444">
    <property type="entry name" value="fkbM_fam"/>
    <property type="match status" value="1"/>
</dbReference>
<dbReference type="InterPro" id="IPR029063">
    <property type="entry name" value="SAM-dependent_MTases_sf"/>
</dbReference>
<dbReference type="InterPro" id="IPR006342">
    <property type="entry name" value="FkbM_mtfrase"/>
</dbReference>
<accession>A0A1I3WV93</accession>
<dbReference type="GO" id="GO:0032259">
    <property type="term" value="P:methylation"/>
    <property type="evidence" value="ECO:0007669"/>
    <property type="project" value="UniProtKB-KW"/>
</dbReference>
<sequence>MTTAMGLIAKKRVEAKKNQLTIIQRLFGESFDRAKKVFIYGAGILGGELAERLRLENITPQGFIDSDLKKHNTIHCGIEVKHIDQSQPICDAYIIIAVHGKYDEIETLLTEKNLKKNNHIKRLNLDLDISANIANPTLLMLSGFKQIGSHGLLKQLTHDADIVESVYKRLADQKSRDLYISLIVSMVDYENIKLLAGFLRDYSEPVSKWGNIALFSYPESHCYFDNDLYSLKEGDVLLDIGAFDGCSSAAFIDKAESMGLSRFKSVAFEPDPNNFILLSERFRTVEHVEVNQLAVWSDSRTLNFRSSDFSPLKSSSLINQDGDIQVKAISIDDLNLENVTIIKADPSGKEVASKVLVGAQNTINKHRPVLIFPAYHNFEAIYMMANQIDSLFPDKYNIYLRHLSWSMGETDVFAIPK</sequence>
<evidence type="ECO:0000259" key="1">
    <source>
        <dbReference type="Pfam" id="PF05050"/>
    </source>
</evidence>
<proteinExistence type="predicted"/>
<reference evidence="3" key="1">
    <citation type="submission" date="2016-10" db="EMBL/GenBank/DDBJ databases">
        <authorList>
            <person name="Varghese N."/>
            <person name="Submissions S."/>
        </authorList>
    </citation>
    <scope>NUCLEOTIDE SEQUENCE [LARGE SCALE GENOMIC DNA]</scope>
    <source>
        <strain evidence="3">DSM 11578</strain>
    </source>
</reference>
<dbReference type="Gene3D" id="3.40.50.150">
    <property type="entry name" value="Vaccinia Virus protein VP39"/>
    <property type="match status" value="1"/>
</dbReference>
<dbReference type="RefSeq" id="WP_091712147.1">
    <property type="nucleotide sequence ID" value="NZ_FOSH01000005.1"/>
</dbReference>
<dbReference type="AlphaFoldDB" id="A0A1I3WV93"/>
<feature type="domain" description="Methyltransferase FkbM" evidence="1">
    <location>
        <begin position="239"/>
        <end position="391"/>
    </location>
</feature>
<dbReference type="Gene3D" id="3.40.50.720">
    <property type="entry name" value="NAD(P)-binding Rossmann-like Domain"/>
    <property type="match status" value="1"/>
</dbReference>
<dbReference type="SUPFAM" id="SSF53335">
    <property type="entry name" value="S-adenosyl-L-methionine-dependent methyltransferases"/>
    <property type="match status" value="1"/>
</dbReference>